<keyword evidence="3" id="KW-0732">Signal</keyword>
<dbReference type="Proteomes" id="UP000801492">
    <property type="component" value="Unassembled WGS sequence"/>
</dbReference>
<dbReference type="EMBL" id="VTPC01002433">
    <property type="protein sequence ID" value="KAF2900053.1"/>
    <property type="molecule type" value="Genomic_DNA"/>
</dbReference>
<comment type="caution">
    <text evidence="4">The sequence shown here is derived from an EMBL/GenBank/DDBJ whole genome shotgun (WGS) entry which is preliminary data.</text>
</comment>
<feature type="chain" id="PRO_5035467832" evidence="3">
    <location>
        <begin position="23"/>
        <end position="326"/>
    </location>
</feature>
<dbReference type="InterPro" id="IPR003591">
    <property type="entry name" value="Leu-rich_rpt_typical-subtyp"/>
</dbReference>
<dbReference type="InterPro" id="IPR001611">
    <property type="entry name" value="Leu-rich_rpt"/>
</dbReference>
<keyword evidence="5" id="KW-1185">Reference proteome</keyword>
<dbReference type="GO" id="GO:0005886">
    <property type="term" value="C:plasma membrane"/>
    <property type="evidence" value="ECO:0007669"/>
    <property type="project" value="TreeGrafter"/>
</dbReference>
<gene>
    <name evidence="4" type="ORF">ILUMI_06137</name>
</gene>
<dbReference type="InterPro" id="IPR050541">
    <property type="entry name" value="LRR_TM_domain-containing"/>
</dbReference>
<feature type="signal peptide" evidence="3">
    <location>
        <begin position="1"/>
        <end position="22"/>
    </location>
</feature>
<dbReference type="SUPFAM" id="SSF52058">
    <property type="entry name" value="L domain-like"/>
    <property type="match status" value="1"/>
</dbReference>
<protein>
    <submittedName>
        <fullName evidence="4">Uncharacterized protein</fullName>
    </submittedName>
</protein>
<dbReference type="Pfam" id="PF13855">
    <property type="entry name" value="LRR_8"/>
    <property type="match status" value="3"/>
</dbReference>
<dbReference type="SMART" id="SM00369">
    <property type="entry name" value="LRR_TYP"/>
    <property type="match status" value="7"/>
</dbReference>
<accession>A0A8K0D602</accession>
<organism evidence="4 5">
    <name type="scientific">Ignelater luminosus</name>
    <name type="common">Cucubano</name>
    <name type="synonym">Pyrophorus luminosus</name>
    <dbReference type="NCBI Taxonomy" id="2038154"/>
    <lineage>
        <taxon>Eukaryota</taxon>
        <taxon>Metazoa</taxon>
        <taxon>Ecdysozoa</taxon>
        <taxon>Arthropoda</taxon>
        <taxon>Hexapoda</taxon>
        <taxon>Insecta</taxon>
        <taxon>Pterygota</taxon>
        <taxon>Neoptera</taxon>
        <taxon>Endopterygota</taxon>
        <taxon>Coleoptera</taxon>
        <taxon>Polyphaga</taxon>
        <taxon>Elateriformia</taxon>
        <taxon>Elateroidea</taxon>
        <taxon>Elateridae</taxon>
        <taxon>Agrypninae</taxon>
        <taxon>Pyrophorini</taxon>
        <taxon>Ignelater</taxon>
    </lineage>
</organism>
<keyword evidence="1" id="KW-0433">Leucine-rich repeat</keyword>
<reference evidence="4" key="1">
    <citation type="submission" date="2019-08" db="EMBL/GenBank/DDBJ databases">
        <title>The genome of the North American firefly Photinus pyralis.</title>
        <authorList>
            <consortium name="Photinus pyralis genome working group"/>
            <person name="Fallon T.R."/>
            <person name="Sander Lower S.E."/>
            <person name="Weng J.-K."/>
        </authorList>
    </citation>
    <scope>NUCLEOTIDE SEQUENCE</scope>
    <source>
        <strain evidence="4">TRF0915ILg1</strain>
        <tissue evidence="4">Whole body</tissue>
    </source>
</reference>
<dbReference type="PANTHER" id="PTHR24369:SF211">
    <property type="entry name" value="LEUCINE-RICH REPEAT-CONTAINING PROTEIN 15-LIKE"/>
    <property type="match status" value="1"/>
</dbReference>
<evidence type="ECO:0000256" key="2">
    <source>
        <dbReference type="ARBA" id="ARBA00022737"/>
    </source>
</evidence>
<evidence type="ECO:0000313" key="5">
    <source>
        <dbReference type="Proteomes" id="UP000801492"/>
    </source>
</evidence>
<name>A0A8K0D602_IGNLU</name>
<keyword evidence="2" id="KW-0677">Repeat</keyword>
<dbReference type="InterPro" id="IPR032675">
    <property type="entry name" value="LRR_dom_sf"/>
</dbReference>
<dbReference type="AlphaFoldDB" id="A0A8K0D602"/>
<dbReference type="Gene3D" id="3.80.10.10">
    <property type="entry name" value="Ribonuclease Inhibitor"/>
    <property type="match status" value="2"/>
</dbReference>
<dbReference type="OrthoDB" id="676979at2759"/>
<dbReference type="PROSITE" id="PS51450">
    <property type="entry name" value="LRR"/>
    <property type="match status" value="3"/>
</dbReference>
<evidence type="ECO:0000256" key="1">
    <source>
        <dbReference type="ARBA" id="ARBA00022614"/>
    </source>
</evidence>
<dbReference type="SMART" id="SM00365">
    <property type="entry name" value="LRR_SD22"/>
    <property type="match status" value="6"/>
</dbReference>
<evidence type="ECO:0000256" key="3">
    <source>
        <dbReference type="SAM" id="SignalP"/>
    </source>
</evidence>
<proteinExistence type="predicted"/>
<sequence>MVITRLTKISLVISTFVFVTNGNSLLNNNCDYSLHHQIITCVNIDFKNAHLEYYITNDTHVLIIKECSNLEIPSNYHDGNSFRHITSYQLVNNGIITIDSFAFDKLSDLRYLKIDNNKNWLSLKANTFAGLEKLEMLSIVNNSMQTLENDAFKGLKDLDVLDLRYNQLTVIPSSIFKPLQRLTSLFLPQNNIHTLEQDCFEGLVKVELIDITFNNLETINPRTFNSLTRLSDLYLSNNKISQIGGTFSLPNLKFLYLQYNNLNAIDKDTFSSILNLQAIDLSNNKINIIADDEFYNLKHLHLINLRNNSASSFSNLRFSSKPVIVV</sequence>
<evidence type="ECO:0000313" key="4">
    <source>
        <dbReference type="EMBL" id="KAF2900053.1"/>
    </source>
</evidence>
<dbReference type="PANTHER" id="PTHR24369">
    <property type="entry name" value="ANTIGEN BSP, PUTATIVE-RELATED"/>
    <property type="match status" value="1"/>
</dbReference>